<comment type="caution">
    <text evidence="5">The sequence shown here is derived from an EMBL/GenBank/DDBJ whole genome shotgun (WGS) entry which is preliminary data.</text>
</comment>
<keyword evidence="2 5" id="KW-0012">Acyltransferase</keyword>
<protein>
    <submittedName>
        <fullName evidence="5">1-acyl-sn-glycerol-3-phosphate acyltransferase</fullName>
    </submittedName>
</protein>
<evidence type="ECO:0000259" key="4">
    <source>
        <dbReference type="SMART" id="SM00563"/>
    </source>
</evidence>
<dbReference type="AlphaFoldDB" id="A0A942Y919"/>
<dbReference type="EMBL" id="JAGYPE010000003">
    <property type="protein sequence ID" value="MBS4182992.1"/>
    <property type="molecule type" value="Genomic_DNA"/>
</dbReference>
<organism evidence="5">
    <name type="scientific">Neobacillus citreus</name>
    <dbReference type="NCBI Taxonomy" id="2833578"/>
    <lineage>
        <taxon>Bacteria</taxon>
        <taxon>Bacillati</taxon>
        <taxon>Bacillota</taxon>
        <taxon>Bacilli</taxon>
        <taxon>Bacillales</taxon>
        <taxon>Bacillaceae</taxon>
        <taxon>Neobacillus</taxon>
    </lineage>
</organism>
<feature type="region of interest" description="Disordered" evidence="3">
    <location>
        <begin position="273"/>
        <end position="293"/>
    </location>
</feature>
<evidence type="ECO:0000313" key="5">
    <source>
        <dbReference type="EMBL" id="MBS4182992.1"/>
    </source>
</evidence>
<dbReference type="PANTHER" id="PTHR10434">
    <property type="entry name" value="1-ACYL-SN-GLYCEROL-3-PHOSPHATE ACYLTRANSFERASE"/>
    <property type="match status" value="1"/>
</dbReference>
<evidence type="ECO:0000256" key="1">
    <source>
        <dbReference type="ARBA" id="ARBA00022679"/>
    </source>
</evidence>
<sequence>MSNVPSQGDGDGLEAQRGSAPQARPGATPAARRSADRQVRTGTPVPGRRWRRGELNPAFRITASVVIPVFRFTARYHWHGPNRVPEDGAFVLAPNHFTNIDPLVVGTAVYISKRAPRFLAKASLFRVPVFGKLMSGMGQIPVERSGRTRLSDPLGGGKSVIDQGGAIIVYPEGTLTRDPDLWPMRGKTGAVRIALENDVPLIPMAHWGTQNIMARYGKKLRLFPPSRVDVIVGDPIDLSAYRGRPIDQQVLVEATAVLMQRITELLEDLRGEQAPATRWDPAANNQKETGRFE</sequence>
<dbReference type="SMART" id="SM00563">
    <property type="entry name" value="PlsC"/>
    <property type="match status" value="1"/>
</dbReference>
<dbReference type="Pfam" id="PF01553">
    <property type="entry name" value="Acyltransferase"/>
    <property type="match status" value="1"/>
</dbReference>
<dbReference type="GO" id="GO:0006654">
    <property type="term" value="P:phosphatidic acid biosynthetic process"/>
    <property type="evidence" value="ECO:0007669"/>
    <property type="project" value="TreeGrafter"/>
</dbReference>
<reference evidence="5" key="1">
    <citation type="submission" date="2021-05" db="EMBL/GenBank/DDBJ databases">
        <title>Novel Bacillus species.</title>
        <authorList>
            <person name="Liu G."/>
        </authorList>
    </citation>
    <scope>NUCLEOTIDE SEQUENCE</scope>
    <source>
        <strain evidence="5">FJAT-50051</strain>
    </source>
</reference>
<feature type="domain" description="Phospholipid/glycerol acyltransferase" evidence="4">
    <location>
        <begin position="90"/>
        <end position="209"/>
    </location>
</feature>
<proteinExistence type="predicted"/>
<evidence type="ECO:0000256" key="2">
    <source>
        <dbReference type="ARBA" id="ARBA00023315"/>
    </source>
</evidence>
<dbReference type="SUPFAM" id="SSF69593">
    <property type="entry name" value="Glycerol-3-phosphate (1)-acyltransferase"/>
    <property type="match status" value="1"/>
</dbReference>
<gene>
    <name evidence="5" type="ORF">KHB02_16495</name>
</gene>
<dbReference type="CDD" id="cd07989">
    <property type="entry name" value="LPLAT_AGPAT-like"/>
    <property type="match status" value="1"/>
</dbReference>
<feature type="region of interest" description="Disordered" evidence="3">
    <location>
        <begin position="1"/>
        <end position="51"/>
    </location>
</feature>
<keyword evidence="1" id="KW-0808">Transferase</keyword>
<dbReference type="PANTHER" id="PTHR10434:SF55">
    <property type="entry name" value="POSSIBLE ACYLTRANSFERASE"/>
    <property type="match status" value="1"/>
</dbReference>
<dbReference type="GO" id="GO:0005886">
    <property type="term" value="C:plasma membrane"/>
    <property type="evidence" value="ECO:0007669"/>
    <property type="project" value="TreeGrafter"/>
</dbReference>
<evidence type="ECO:0000256" key="3">
    <source>
        <dbReference type="SAM" id="MobiDB-lite"/>
    </source>
</evidence>
<accession>A0A942Y919</accession>
<dbReference type="GO" id="GO:0003841">
    <property type="term" value="F:1-acylglycerol-3-phosphate O-acyltransferase activity"/>
    <property type="evidence" value="ECO:0007669"/>
    <property type="project" value="TreeGrafter"/>
</dbReference>
<name>A0A942Y919_9BACI</name>
<dbReference type="InterPro" id="IPR002123">
    <property type="entry name" value="Plipid/glycerol_acylTrfase"/>
</dbReference>